<dbReference type="PANTHER" id="PTHR43667">
    <property type="entry name" value="CYCLOPROPANE-FATTY-ACYL-PHOSPHOLIPID SYNTHASE"/>
    <property type="match status" value="1"/>
</dbReference>
<dbReference type="CDD" id="cd02440">
    <property type="entry name" value="AdoMet_MTases"/>
    <property type="match status" value="1"/>
</dbReference>
<evidence type="ECO:0000256" key="5">
    <source>
        <dbReference type="ARBA" id="ARBA00023098"/>
    </source>
</evidence>
<keyword evidence="5" id="KW-0443">Lipid metabolism</keyword>
<evidence type="ECO:0000256" key="1">
    <source>
        <dbReference type="ARBA" id="ARBA00010815"/>
    </source>
</evidence>
<dbReference type="GO" id="GO:0032259">
    <property type="term" value="P:methylation"/>
    <property type="evidence" value="ECO:0007669"/>
    <property type="project" value="UniProtKB-KW"/>
</dbReference>
<evidence type="ECO:0000256" key="4">
    <source>
        <dbReference type="ARBA" id="ARBA00022691"/>
    </source>
</evidence>
<evidence type="ECO:0000313" key="8">
    <source>
        <dbReference type="Proteomes" id="UP000644693"/>
    </source>
</evidence>
<gene>
    <name evidence="7" type="primary">cfaS</name>
    <name evidence="7" type="ORF">GCM10007053_19370</name>
</gene>
<feature type="active site" evidence="6">
    <location>
        <position position="395"/>
    </location>
</feature>
<reference evidence="7" key="1">
    <citation type="journal article" date="2014" name="Int. J. Syst. Evol. Microbiol.">
        <title>Complete genome sequence of Corynebacterium casei LMG S-19264T (=DSM 44701T), isolated from a smear-ripened cheese.</title>
        <authorList>
            <consortium name="US DOE Joint Genome Institute (JGI-PGF)"/>
            <person name="Walter F."/>
            <person name="Albersmeier A."/>
            <person name="Kalinowski J."/>
            <person name="Ruckert C."/>
        </authorList>
    </citation>
    <scope>NUCLEOTIDE SEQUENCE</scope>
    <source>
        <strain evidence="7">KCTC 23430</strain>
    </source>
</reference>
<dbReference type="SUPFAM" id="SSF53335">
    <property type="entry name" value="S-adenosyl-L-methionine-dependent methyltransferases"/>
    <property type="match status" value="1"/>
</dbReference>
<name>A0A918XJZ5_9GAMM</name>
<dbReference type="RefSeq" id="WP_189477602.1">
    <property type="nucleotide sequence ID" value="NZ_BMYM01000002.1"/>
</dbReference>
<organism evidence="7 8">
    <name type="scientific">Parahalioglobus pacificus</name>
    <dbReference type="NCBI Taxonomy" id="930806"/>
    <lineage>
        <taxon>Bacteria</taxon>
        <taxon>Pseudomonadati</taxon>
        <taxon>Pseudomonadota</taxon>
        <taxon>Gammaproteobacteria</taxon>
        <taxon>Cellvibrionales</taxon>
        <taxon>Halieaceae</taxon>
        <taxon>Parahalioglobus</taxon>
    </lineage>
</organism>
<dbReference type="Pfam" id="PF02353">
    <property type="entry name" value="CMAS"/>
    <property type="match status" value="1"/>
</dbReference>
<dbReference type="InterPro" id="IPR003333">
    <property type="entry name" value="CMAS"/>
</dbReference>
<dbReference type="PIRSF" id="PIRSF003085">
    <property type="entry name" value="CMAS"/>
    <property type="match status" value="1"/>
</dbReference>
<dbReference type="Gene3D" id="3.40.50.150">
    <property type="entry name" value="Vaccinia Virus protein VP39"/>
    <property type="match status" value="1"/>
</dbReference>
<protein>
    <submittedName>
        <fullName evidence="7">Cyclopropane-fatty-acyl-phospholipid synthase</fullName>
    </submittedName>
</protein>
<comment type="caution">
    <text evidence="7">The sequence shown here is derived from an EMBL/GenBank/DDBJ whole genome shotgun (WGS) entry which is preliminary data.</text>
</comment>
<sequence>MSNMSVSRIRVLPQATKLWSGDELSRKVLLKVLANIKVGSFTIRDGNDVFRLGRPGVAGEPQAEVVVHDPAVYRKILTGGTIASGEAYIDGDWSSPDLTEVTRVFSANMQTLQSMQARQHWTVRLGLKIAHIANRNTREGSKRNISAHYDLGNDFFRLFLDPTMMYSSALFKDADASLETASVAKLDEICQQLELSPDDHLVEIGTGWGGMAIHAATQYGCRVTTTTISREQYDHAREQVRQRGLEDQVTVLCEDYRNLTGQYDKLVSIEMIEAVGHEFYNSYFSKCSELLKPNGKMVIQAITMADQRYEQALHAVDYIKRYIFPGGCLPSIAVIADQLAKNTDMQMVHLRDITEDYADTLAEWHRRFNGSLESVRDMGFDERFVRMWQFYLSYCEGGFRERIIGTVQLAFAKPGYRFKGSIARG</sequence>
<evidence type="ECO:0000256" key="3">
    <source>
        <dbReference type="ARBA" id="ARBA00022679"/>
    </source>
</evidence>
<keyword evidence="3" id="KW-0808">Transferase</keyword>
<dbReference type="InterPro" id="IPR050723">
    <property type="entry name" value="CFA/CMAS"/>
</dbReference>
<dbReference type="GO" id="GO:0008168">
    <property type="term" value="F:methyltransferase activity"/>
    <property type="evidence" value="ECO:0007669"/>
    <property type="project" value="UniProtKB-KW"/>
</dbReference>
<dbReference type="Proteomes" id="UP000644693">
    <property type="component" value="Unassembled WGS sequence"/>
</dbReference>
<accession>A0A918XJZ5</accession>
<proteinExistence type="inferred from homology"/>
<keyword evidence="2" id="KW-0489">Methyltransferase</keyword>
<evidence type="ECO:0000256" key="6">
    <source>
        <dbReference type="PIRSR" id="PIRSR003085-1"/>
    </source>
</evidence>
<keyword evidence="8" id="KW-1185">Reference proteome</keyword>
<comment type="similarity">
    <text evidence="1">Belongs to the CFA/CMAS family.</text>
</comment>
<evidence type="ECO:0000313" key="7">
    <source>
        <dbReference type="EMBL" id="GHD34094.1"/>
    </source>
</evidence>
<keyword evidence="4" id="KW-0949">S-adenosyl-L-methionine</keyword>
<dbReference type="AlphaFoldDB" id="A0A918XJZ5"/>
<dbReference type="EMBL" id="BMYM01000002">
    <property type="protein sequence ID" value="GHD34094.1"/>
    <property type="molecule type" value="Genomic_DNA"/>
</dbReference>
<dbReference type="PANTHER" id="PTHR43667:SF2">
    <property type="entry name" value="FATTY ACID C-METHYL TRANSFERASE"/>
    <property type="match status" value="1"/>
</dbReference>
<dbReference type="InterPro" id="IPR029063">
    <property type="entry name" value="SAM-dependent_MTases_sf"/>
</dbReference>
<evidence type="ECO:0000256" key="2">
    <source>
        <dbReference type="ARBA" id="ARBA00022603"/>
    </source>
</evidence>
<dbReference type="GO" id="GO:0008610">
    <property type="term" value="P:lipid biosynthetic process"/>
    <property type="evidence" value="ECO:0007669"/>
    <property type="project" value="InterPro"/>
</dbReference>
<reference evidence="7" key="2">
    <citation type="submission" date="2020-09" db="EMBL/GenBank/DDBJ databases">
        <authorList>
            <person name="Sun Q."/>
            <person name="Kim S."/>
        </authorList>
    </citation>
    <scope>NUCLEOTIDE SEQUENCE</scope>
    <source>
        <strain evidence="7">KCTC 23430</strain>
    </source>
</reference>